<dbReference type="GO" id="GO:0006284">
    <property type="term" value="P:base-excision repair"/>
    <property type="evidence" value="ECO:0007669"/>
    <property type="project" value="InterPro"/>
</dbReference>
<dbReference type="CDD" id="cd00056">
    <property type="entry name" value="ENDO3c"/>
    <property type="match status" value="1"/>
</dbReference>
<protein>
    <recommendedName>
        <fullName evidence="5">Adenine DNA glycosylase</fullName>
        <ecNumber evidence="4">3.2.2.31</ecNumber>
    </recommendedName>
</protein>
<keyword evidence="11" id="KW-0411">Iron-sulfur</keyword>
<dbReference type="SMART" id="SM00478">
    <property type="entry name" value="ENDO3c"/>
    <property type="match status" value="1"/>
</dbReference>
<dbReference type="GO" id="GO:0051539">
    <property type="term" value="F:4 iron, 4 sulfur cluster binding"/>
    <property type="evidence" value="ECO:0007669"/>
    <property type="project" value="UniProtKB-KW"/>
</dbReference>
<evidence type="ECO:0000256" key="13">
    <source>
        <dbReference type="ARBA" id="ARBA00023295"/>
    </source>
</evidence>
<dbReference type="GO" id="GO:0000701">
    <property type="term" value="F:purine-specific mismatch base pair DNA N-glycosylase activity"/>
    <property type="evidence" value="ECO:0007669"/>
    <property type="project" value="UniProtKB-EC"/>
</dbReference>
<proteinExistence type="inferred from homology"/>
<organism evidence="15 16">
    <name type="scientific">Mycolicibacterium anyangense</name>
    <dbReference type="NCBI Taxonomy" id="1431246"/>
    <lineage>
        <taxon>Bacteria</taxon>
        <taxon>Bacillati</taxon>
        <taxon>Actinomycetota</taxon>
        <taxon>Actinomycetes</taxon>
        <taxon>Mycobacteriales</taxon>
        <taxon>Mycobacteriaceae</taxon>
        <taxon>Mycolicibacterium</taxon>
    </lineage>
</organism>
<dbReference type="GO" id="GO:0032357">
    <property type="term" value="F:oxidized purine DNA binding"/>
    <property type="evidence" value="ECO:0007669"/>
    <property type="project" value="TreeGrafter"/>
</dbReference>
<dbReference type="Pfam" id="PF00633">
    <property type="entry name" value="HHH"/>
    <property type="match status" value="1"/>
</dbReference>
<dbReference type="PANTHER" id="PTHR42944:SF1">
    <property type="entry name" value="ADENINE DNA GLYCOSYLASE"/>
    <property type="match status" value="1"/>
</dbReference>
<evidence type="ECO:0000256" key="6">
    <source>
        <dbReference type="ARBA" id="ARBA00022485"/>
    </source>
</evidence>
<keyword evidence="9" id="KW-0378">Hydrolase</keyword>
<comment type="similarity">
    <text evidence="3">Belongs to the Nth/MutY family.</text>
</comment>
<reference evidence="15 16" key="1">
    <citation type="journal article" date="2019" name="Emerg. Microbes Infect.">
        <title>Comprehensive subspecies identification of 175 nontuberculous mycobacteria species based on 7547 genomic profiles.</title>
        <authorList>
            <person name="Matsumoto Y."/>
            <person name="Kinjo T."/>
            <person name="Motooka D."/>
            <person name="Nabeya D."/>
            <person name="Jung N."/>
            <person name="Uechi K."/>
            <person name="Horii T."/>
            <person name="Iida T."/>
            <person name="Fujita J."/>
            <person name="Nakamura S."/>
        </authorList>
    </citation>
    <scope>NUCLEOTIDE SEQUENCE [LARGE SCALE GENOMIC DNA]</scope>
    <source>
        <strain evidence="15 16">JCM 30275</strain>
    </source>
</reference>
<evidence type="ECO:0000256" key="2">
    <source>
        <dbReference type="ARBA" id="ARBA00001966"/>
    </source>
</evidence>
<sequence length="321" mass="34347">MSAFHAVTGLLFGMGPILHCARCEYVVSISPPELVDWYAQARRDLPWRDPDVTAWQILVSEFMLQQTPVARVAPIWLDWVARWPTPSATAAAGAADVLRAWGKLGYPRRAKRLHECALVIASDHGDVVPDDVEVLLTLPGVGAYTARAVACFAYQKRVPVVDTNVRRVVARAVHGLADAGNPSATRDLADVEALLPENATAATFSAALMELGATVCTARSPKCGICPLSVCAWRAAGYPASNGPARKAQGYAGTDRQVRGRLMDVLRASSTPVERAALDVVWLRDPAQRDRALDSLLVDGLVEQTADGRFALAGEGDDAGA</sequence>
<dbReference type="EMBL" id="AP022620">
    <property type="protein sequence ID" value="BBZ77995.1"/>
    <property type="molecule type" value="Genomic_DNA"/>
</dbReference>
<dbReference type="GO" id="GO:0006298">
    <property type="term" value="P:mismatch repair"/>
    <property type="evidence" value="ECO:0007669"/>
    <property type="project" value="TreeGrafter"/>
</dbReference>
<dbReference type="AlphaFoldDB" id="A0A6N4WB66"/>
<keyword evidence="8" id="KW-0227">DNA damage</keyword>
<dbReference type="GO" id="GO:0046872">
    <property type="term" value="F:metal ion binding"/>
    <property type="evidence" value="ECO:0007669"/>
    <property type="project" value="UniProtKB-KW"/>
</dbReference>
<dbReference type="Pfam" id="PF00730">
    <property type="entry name" value="HhH-GPD"/>
    <property type="match status" value="1"/>
</dbReference>
<dbReference type="InterPro" id="IPR023170">
    <property type="entry name" value="HhH_base_excis_C"/>
</dbReference>
<evidence type="ECO:0000256" key="1">
    <source>
        <dbReference type="ARBA" id="ARBA00000843"/>
    </source>
</evidence>
<feature type="domain" description="HhH-GPD" evidence="14">
    <location>
        <begin position="63"/>
        <end position="214"/>
    </location>
</feature>
<dbReference type="Gene3D" id="1.10.340.30">
    <property type="entry name" value="Hypothetical protein, domain 2"/>
    <property type="match status" value="1"/>
</dbReference>
<evidence type="ECO:0000256" key="8">
    <source>
        <dbReference type="ARBA" id="ARBA00022763"/>
    </source>
</evidence>
<dbReference type="InterPro" id="IPR011257">
    <property type="entry name" value="DNA_glycosylase"/>
</dbReference>
<dbReference type="Gene3D" id="1.10.1670.10">
    <property type="entry name" value="Helix-hairpin-Helix base-excision DNA repair enzymes (C-terminal)"/>
    <property type="match status" value="1"/>
</dbReference>
<gene>
    <name evidence="15" type="primary">mutY</name>
    <name evidence="15" type="ORF">MANY_33320</name>
</gene>
<dbReference type="GO" id="GO:0035485">
    <property type="term" value="F:adenine/guanine mispair binding"/>
    <property type="evidence" value="ECO:0007669"/>
    <property type="project" value="TreeGrafter"/>
</dbReference>
<keyword evidence="6" id="KW-0004">4Fe-4S</keyword>
<evidence type="ECO:0000256" key="11">
    <source>
        <dbReference type="ARBA" id="ARBA00023014"/>
    </source>
</evidence>
<dbReference type="Pfam" id="PF10576">
    <property type="entry name" value="EndIII_4Fe-2S"/>
    <property type="match status" value="1"/>
</dbReference>
<dbReference type="InterPro" id="IPR000445">
    <property type="entry name" value="HhH_motif"/>
</dbReference>
<dbReference type="SMART" id="SM00525">
    <property type="entry name" value="FES"/>
    <property type="match status" value="1"/>
</dbReference>
<evidence type="ECO:0000256" key="7">
    <source>
        <dbReference type="ARBA" id="ARBA00022723"/>
    </source>
</evidence>
<dbReference type="EC" id="3.2.2.31" evidence="4"/>
<evidence type="ECO:0000256" key="12">
    <source>
        <dbReference type="ARBA" id="ARBA00023204"/>
    </source>
</evidence>
<keyword evidence="7" id="KW-0479">Metal-binding</keyword>
<dbReference type="InterPro" id="IPR003651">
    <property type="entry name" value="Endonuclease3_FeS-loop_motif"/>
</dbReference>
<accession>A0A6N4WB66</accession>
<evidence type="ECO:0000259" key="14">
    <source>
        <dbReference type="SMART" id="SM00478"/>
    </source>
</evidence>
<comment type="cofactor">
    <cofactor evidence="2">
        <name>[4Fe-4S] cluster</name>
        <dbReference type="ChEBI" id="CHEBI:49883"/>
    </cofactor>
</comment>
<dbReference type="Proteomes" id="UP000467249">
    <property type="component" value="Chromosome"/>
</dbReference>
<dbReference type="FunFam" id="1.10.340.30:FF:000003">
    <property type="entry name" value="A/G-specific adenine glycosylase"/>
    <property type="match status" value="1"/>
</dbReference>
<evidence type="ECO:0000313" key="15">
    <source>
        <dbReference type="EMBL" id="BBZ77995.1"/>
    </source>
</evidence>
<comment type="catalytic activity">
    <reaction evidence="1">
        <text>Hydrolyzes free adenine bases from 7,8-dihydro-8-oxoguanine:adenine mismatched double-stranded DNA, leaving an apurinic site.</text>
        <dbReference type="EC" id="3.2.2.31"/>
    </reaction>
</comment>
<dbReference type="InterPro" id="IPR003265">
    <property type="entry name" value="HhH-GPD_domain"/>
</dbReference>
<dbReference type="PANTHER" id="PTHR42944">
    <property type="entry name" value="ADENINE DNA GLYCOSYLASE"/>
    <property type="match status" value="1"/>
</dbReference>
<keyword evidence="13" id="KW-0326">Glycosidase</keyword>
<keyword evidence="12" id="KW-0234">DNA repair</keyword>
<evidence type="ECO:0000256" key="10">
    <source>
        <dbReference type="ARBA" id="ARBA00023004"/>
    </source>
</evidence>
<evidence type="ECO:0000256" key="3">
    <source>
        <dbReference type="ARBA" id="ARBA00008343"/>
    </source>
</evidence>
<dbReference type="KEGG" id="many:MANY_33320"/>
<dbReference type="InterPro" id="IPR044298">
    <property type="entry name" value="MIG/MutY"/>
</dbReference>
<evidence type="ECO:0000256" key="4">
    <source>
        <dbReference type="ARBA" id="ARBA00012045"/>
    </source>
</evidence>
<keyword evidence="10" id="KW-0408">Iron</keyword>
<evidence type="ECO:0000256" key="9">
    <source>
        <dbReference type="ARBA" id="ARBA00022801"/>
    </source>
</evidence>
<name>A0A6N4WB66_9MYCO</name>
<evidence type="ECO:0000313" key="16">
    <source>
        <dbReference type="Proteomes" id="UP000467249"/>
    </source>
</evidence>
<evidence type="ECO:0000256" key="5">
    <source>
        <dbReference type="ARBA" id="ARBA00022023"/>
    </source>
</evidence>
<dbReference type="GO" id="GO:0034039">
    <property type="term" value="F:8-oxo-7,8-dihydroguanine DNA N-glycosylase activity"/>
    <property type="evidence" value="ECO:0007669"/>
    <property type="project" value="TreeGrafter"/>
</dbReference>
<dbReference type="SUPFAM" id="SSF48150">
    <property type="entry name" value="DNA-glycosylase"/>
    <property type="match status" value="1"/>
</dbReference>
<keyword evidence="16" id="KW-1185">Reference proteome</keyword>